<accession>A0A8J6B1J3</accession>
<gene>
    <name evidence="2" type="ORF">J8273_4827</name>
</gene>
<reference evidence="2" key="1">
    <citation type="submission" date="2021-05" db="EMBL/GenBank/DDBJ databases">
        <title>A free-living protist that lacks canonical eukaryotic 1 DNA replication and segregation systems.</title>
        <authorList>
            <person name="Salas-Leiva D.E."/>
            <person name="Tromer E.C."/>
            <person name="Curtis B.A."/>
            <person name="Jerlstrom-Hultqvist J."/>
            <person name="Kolisko M."/>
            <person name="Yi Z."/>
            <person name="Salas-Leiva J.S."/>
            <person name="Gallot-Lavallee L."/>
            <person name="Kops G.J.P.L."/>
            <person name="Archibald J.M."/>
            <person name="Simpson A.G.B."/>
            <person name="Roger A.J."/>
        </authorList>
    </citation>
    <scope>NUCLEOTIDE SEQUENCE</scope>
    <source>
        <strain evidence="2">BICM</strain>
    </source>
</reference>
<dbReference type="Proteomes" id="UP000717585">
    <property type="component" value="Unassembled WGS sequence"/>
</dbReference>
<protein>
    <submittedName>
        <fullName evidence="2">Uncharacterized protein</fullName>
    </submittedName>
</protein>
<evidence type="ECO:0000313" key="3">
    <source>
        <dbReference type="Proteomes" id="UP000717585"/>
    </source>
</evidence>
<dbReference type="AlphaFoldDB" id="A0A8J6B1J3"/>
<evidence type="ECO:0000256" key="1">
    <source>
        <dbReference type="SAM" id="MobiDB-lite"/>
    </source>
</evidence>
<name>A0A8J6B1J3_9EUKA</name>
<organism evidence="2 3">
    <name type="scientific">Carpediemonas membranifera</name>
    <dbReference type="NCBI Taxonomy" id="201153"/>
    <lineage>
        <taxon>Eukaryota</taxon>
        <taxon>Metamonada</taxon>
        <taxon>Carpediemonas-like organisms</taxon>
        <taxon>Carpediemonas</taxon>
    </lineage>
</organism>
<comment type="caution">
    <text evidence="2">The sequence shown here is derived from an EMBL/GenBank/DDBJ whole genome shotgun (WGS) entry which is preliminary data.</text>
</comment>
<proteinExistence type="predicted"/>
<dbReference type="EMBL" id="JAHDYR010000021">
    <property type="protein sequence ID" value="KAG9393708.1"/>
    <property type="molecule type" value="Genomic_DNA"/>
</dbReference>
<keyword evidence="3" id="KW-1185">Reference proteome</keyword>
<sequence length="221" mass="25370">MNRNRYASVGPRYHEGSARRAAPIVRGEEDEVQGQTLMETARQLVDSPVMAKASDGKTLLEKHIELEEAKLKERMYLFCVEEADRMEVELKETSALNDGVRNHVHDALRSLEVVWDGFRSRVGMDGEEPLADGRERERTKEDEIERMLVIPELLSDVDAMTDDILQGYELEEAYRVRAAKIGAKDHPVASFERPPSKRQSEHTFARFTQKMRDMRIQGALR</sequence>
<feature type="region of interest" description="Disordered" evidence="1">
    <location>
        <begin position="1"/>
        <end position="20"/>
    </location>
</feature>
<evidence type="ECO:0000313" key="2">
    <source>
        <dbReference type="EMBL" id="KAG9393708.1"/>
    </source>
</evidence>